<accession>A0ABD2CFC2</accession>
<reference evidence="1 2" key="1">
    <citation type="journal article" date="2024" name="Ann. Entomol. Soc. Am.">
        <title>Genomic analyses of the southern and eastern yellowjacket wasps (Hymenoptera: Vespidae) reveal evolutionary signatures of social life.</title>
        <authorList>
            <person name="Catto M.A."/>
            <person name="Caine P.B."/>
            <person name="Orr S.E."/>
            <person name="Hunt B.G."/>
            <person name="Goodisman M.A.D."/>
        </authorList>
    </citation>
    <scope>NUCLEOTIDE SEQUENCE [LARGE SCALE GENOMIC DNA]</scope>
    <source>
        <strain evidence="1">232</strain>
        <tissue evidence="1">Head and thorax</tissue>
    </source>
</reference>
<evidence type="ECO:0000313" key="2">
    <source>
        <dbReference type="Proteomes" id="UP001607303"/>
    </source>
</evidence>
<gene>
    <name evidence="1" type="ORF">V1477_008031</name>
</gene>
<sequence>MKQVEIPIQGQGLDDITNVVLISHRKFLSMNEEIKKVDKQKSMANKKFIDLRKRLFYQKCRHDNKEGIREILEGIPDRKEFVEGIKENERNTRAMGEKETWHCYEKNQTIFTRVEITNILSHFKINDKDRWTSCLGPSLLNSI</sequence>
<dbReference type="AlphaFoldDB" id="A0ABD2CFC2"/>
<organism evidence="1 2">
    <name type="scientific">Vespula maculifrons</name>
    <name type="common">Eastern yellow jacket</name>
    <name type="synonym">Wasp</name>
    <dbReference type="NCBI Taxonomy" id="7453"/>
    <lineage>
        <taxon>Eukaryota</taxon>
        <taxon>Metazoa</taxon>
        <taxon>Ecdysozoa</taxon>
        <taxon>Arthropoda</taxon>
        <taxon>Hexapoda</taxon>
        <taxon>Insecta</taxon>
        <taxon>Pterygota</taxon>
        <taxon>Neoptera</taxon>
        <taxon>Endopterygota</taxon>
        <taxon>Hymenoptera</taxon>
        <taxon>Apocrita</taxon>
        <taxon>Aculeata</taxon>
        <taxon>Vespoidea</taxon>
        <taxon>Vespidae</taxon>
        <taxon>Vespinae</taxon>
        <taxon>Vespula</taxon>
    </lineage>
</organism>
<name>A0ABD2CFC2_VESMC</name>
<dbReference type="EMBL" id="JAYRBN010000054">
    <property type="protein sequence ID" value="KAL2743773.1"/>
    <property type="molecule type" value="Genomic_DNA"/>
</dbReference>
<protein>
    <submittedName>
        <fullName evidence="1">Cilia- and flagella-associated protein 43-like</fullName>
    </submittedName>
</protein>
<keyword evidence="2" id="KW-1185">Reference proteome</keyword>
<proteinExistence type="predicted"/>
<dbReference type="Proteomes" id="UP001607303">
    <property type="component" value="Unassembled WGS sequence"/>
</dbReference>
<comment type="caution">
    <text evidence="1">The sequence shown here is derived from an EMBL/GenBank/DDBJ whole genome shotgun (WGS) entry which is preliminary data.</text>
</comment>
<evidence type="ECO:0000313" key="1">
    <source>
        <dbReference type="EMBL" id="KAL2743773.1"/>
    </source>
</evidence>